<comment type="caution">
    <text evidence="2">The sequence shown here is derived from an EMBL/GenBank/DDBJ whole genome shotgun (WGS) entry which is preliminary data.</text>
</comment>
<dbReference type="Pfam" id="PF24924">
    <property type="entry name" value="DUF7745"/>
    <property type="match status" value="1"/>
</dbReference>
<dbReference type="EMBL" id="PGOL01002558">
    <property type="protein sequence ID" value="PKI47078.1"/>
    <property type="molecule type" value="Genomic_DNA"/>
</dbReference>
<gene>
    <name evidence="2" type="ORF">CRG98_032530</name>
</gene>
<evidence type="ECO:0000313" key="3">
    <source>
        <dbReference type="Proteomes" id="UP000233551"/>
    </source>
</evidence>
<dbReference type="InterPro" id="IPR056647">
    <property type="entry name" value="DUF7745"/>
</dbReference>
<sequence length="289" mass="32990">MSANDIIKPNFCTTRPTLVSRLLGVHTSHLHAELAYSGALASVVLQVVGGHGYEVALVTETIRSLDRVLKTRDRRIRGSPILLQIWLQSHAYSFGLVRPVMYFTNQESVISRLLPFVSFKWRVAWMPLGPMALKCTDFYGILLISHAGSTNYFPSRVMRQLGGLKTIPEDTARTRFEYTWREDQKSVDRQSEIEQALAAWHTIITEHPYFPEFPTQDEQHFQATEEYILHFHRWGPPVQDDASRPADQTSPEAPSMAVQIELASLKAERDSLRQLVAERDEQLTDQSQL</sequence>
<dbReference type="Proteomes" id="UP000233551">
    <property type="component" value="Unassembled WGS sequence"/>
</dbReference>
<organism evidence="2 3">
    <name type="scientific">Punica granatum</name>
    <name type="common">Pomegranate</name>
    <dbReference type="NCBI Taxonomy" id="22663"/>
    <lineage>
        <taxon>Eukaryota</taxon>
        <taxon>Viridiplantae</taxon>
        <taxon>Streptophyta</taxon>
        <taxon>Embryophyta</taxon>
        <taxon>Tracheophyta</taxon>
        <taxon>Spermatophyta</taxon>
        <taxon>Magnoliopsida</taxon>
        <taxon>eudicotyledons</taxon>
        <taxon>Gunneridae</taxon>
        <taxon>Pentapetalae</taxon>
        <taxon>rosids</taxon>
        <taxon>malvids</taxon>
        <taxon>Myrtales</taxon>
        <taxon>Lythraceae</taxon>
        <taxon>Punica</taxon>
    </lineage>
</organism>
<evidence type="ECO:0000259" key="1">
    <source>
        <dbReference type="Pfam" id="PF24924"/>
    </source>
</evidence>
<name>A0A2I0ISU3_PUNGR</name>
<protein>
    <recommendedName>
        <fullName evidence="1">DUF7745 domain-containing protein</fullName>
    </recommendedName>
</protein>
<evidence type="ECO:0000313" key="2">
    <source>
        <dbReference type="EMBL" id="PKI47078.1"/>
    </source>
</evidence>
<dbReference type="AlphaFoldDB" id="A0A2I0ISU3"/>
<dbReference type="PANTHER" id="PTHR48200">
    <property type="entry name" value="PROTEIN, PUTATIVE-RELATED"/>
    <property type="match status" value="1"/>
</dbReference>
<feature type="domain" description="DUF7745" evidence="1">
    <location>
        <begin position="56"/>
        <end position="205"/>
    </location>
</feature>
<keyword evidence="3" id="KW-1185">Reference proteome</keyword>
<proteinExistence type="predicted"/>
<accession>A0A2I0ISU3</accession>
<reference evidence="2 3" key="1">
    <citation type="submission" date="2017-11" db="EMBL/GenBank/DDBJ databases">
        <title>De-novo sequencing of pomegranate (Punica granatum L.) genome.</title>
        <authorList>
            <person name="Akparov Z."/>
            <person name="Amiraslanov A."/>
            <person name="Hajiyeva S."/>
            <person name="Abbasov M."/>
            <person name="Kaur K."/>
            <person name="Hamwieh A."/>
            <person name="Solovyev V."/>
            <person name="Salamov A."/>
            <person name="Braich B."/>
            <person name="Kosarev P."/>
            <person name="Mahmoud A."/>
            <person name="Hajiyev E."/>
            <person name="Babayeva S."/>
            <person name="Izzatullayeva V."/>
            <person name="Mammadov A."/>
            <person name="Mammadov A."/>
            <person name="Sharifova S."/>
            <person name="Ojaghi J."/>
            <person name="Eynullazada K."/>
            <person name="Bayramov B."/>
            <person name="Abdulazimova A."/>
            <person name="Shahmuradov I."/>
        </authorList>
    </citation>
    <scope>NUCLEOTIDE SEQUENCE [LARGE SCALE GENOMIC DNA]</scope>
    <source>
        <strain evidence="3">cv. AG2017</strain>
        <tissue evidence="2">Leaf</tissue>
    </source>
</reference>
<dbReference type="PANTHER" id="PTHR48200:SF1">
    <property type="entry name" value="AMINOTRANSFERASE-LIKE PLANT MOBILE DOMAIN-CONTAINING PROTEIN"/>
    <property type="match status" value="1"/>
</dbReference>